<gene>
    <name evidence="2" type="ORF">SAMN04489718_0735</name>
</gene>
<feature type="compositionally biased region" description="Basic and acidic residues" evidence="1">
    <location>
        <begin position="33"/>
        <end position="52"/>
    </location>
</feature>
<dbReference type="EMBL" id="FNKO01000001">
    <property type="protein sequence ID" value="SDQ20067.1"/>
    <property type="molecule type" value="Genomic_DNA"/>
</dbReference>
<dbReference type="AlphaFoldDB" id="A0A1H0YXU6"/>
<dbReference type="OrthoDB" id="3335096at2"/>
<protein>
    <submittedName>
        <fullName evidence="2">Uncharacterized protein</fullName>
    </submittedName>
</protein>
<dbReference type="STRING" id="995062.SAMN04489718_0735"/>
<name>A0A1H0YXU6_9ACTN</name>
<sequence>MDVPTVLQQLDEPSTVTFQSTPELAGQVQQKAKKLDEERRERGESPHTRKDPLTAVSEAQRSASMHITPWEVLHTLARATALGRHGSSRALAQHWDCLRYVTALQNNHQRRMERSADGKDPRYHRKAVQAQDLGIAFGLATAQHIMRQRHPDYRFDIVDAELALEAGWVLRGSRSISRENTKLLPNYFLVGRKPDAPSRIVAVDCRGSHGKAEVQHKQLAQSAAHTQTFVLGETGCEGVPPPSLLMATGMAAKGGIETRVLDPDGHGVLTMPGKTAPDLDGPVDEPNLVPSITYTDTEGQRDSRPGFCLPTNRREWFSRVLARTTAASLLTFAGDREAARKLLTKRQGNRLGSAHSHVSSGMRCDTGIALGGMSFVGTDHVFRLDRQRVEVFSGVLEPLYQHLAGGQLHEYETALPDALTSWRRGKTDAEQDWGGTVHLDSTGALLAIRKQNSALRPLR</sequence>
<evidence type="ECO:0000313" key="3">
    <source>
        <dbReference type="Proteomes" id="UP000199301"/>
    </source>
</evidence>
<reference evidence="3" key="1">
    <citation type="submission" date="2016-10" db="EMBL/GenBank/DDBJ databases">
        <authorList>
            <person name="Varghese N."/>
            <person name="Submissions S."/>
        </authorList>
    </citation>
    <scope>NUCLEOTIDE SEQUENCE [LARGE SCALE GENOMIC DNA]</scope>
    <source>
        <strain evidence="3">DSM 45459</strain>
    </source>
</reference>
<evidence type="ECO:0000256" key="1">
    <source>
        <dbReference type="SAM" id="MobiDB-lite"/>
    </source>
</evidence>
<dbReference type="Proteomes" id="UP000199301">
    <property type="component" value="Unassembled WGS sequence"/>
</dbReference>
<evidence type="ECO:0000313" key="2">
    <source>
        <dbReference type="EMBL" id="SDQ20067.1"/>
    </source>
</evidence>
<accession>A0A1H0YXU6</accession>
<dbReference type="RefSeq" id="WP_139186500.1">
    <property type="nucleotide sequence ID" value="NZ_FNKO01000001.1"/>
</dbReference>
<proteinExistence type="predicted"/>
<feature type="compositionally biased region" description="Polar residues" evidence="1">
    <location>
        <begin position="1"/>
        <end position="30"/>
    </location>
</feature>
<feature type="region of interest" description="Disordered" evidence="1">
    <location>
        <begin position="1"/>
        <end position="62"/>
    </location>
</feature>
<organism evidence="2 3">
    <name type="scientific">Actinopolyspora saharensis</name>
    <dbReference type="NCBI Taxonomy" id="995062"/>
    <lineage>
        <taxon>Bacteria</taxon>
        <taxon>Bacillati</taxon>
        <taxon>Actinomycetota</taxon>
        <taxon>Actinomycetes</taxon>
        <taxon>Actinopolysporales</taxon>
        <taxon>Actinopolysporaceae</taxon>
        <taxon>Actinopolyspora</taxon>
    </lineage>
</organism>
<keyword evidence="3" id="KW-1185">Reference proteome</keyword>